<evidence type="ECO:0000313" key="3">
    <source>
        <dbReference type="Proteomes" id="UP000031443"/>
    </source>
</evidence>
<proteinExistence type="predicted"/>
<name>M7B874_CHEMY</name>
<organism evidence="2 3">
    <name type="scientific">Chelonia mydas</name>
    <name type="common">Green sea-turtle</name>
    <name type="synonym">Chelonia agassizi</name>
    <dbReference type="NCBI Taxonomy" id="8469"/>
    <lineage>
        <taxon>Eukaryota</taxon>
        <taxon>Metazoa</taxon>
        <taxon>Chordata</taxon>
        <taxon>Craniata</taxon>
        <taxon>Vertebrata</taxon>
        <taxon>Euteleostomi</taxon>
        <taxon>Archelosauria</taxon>
        <taxon>Testudinata</taxon>
        <taxon>Testudines</taxon>
        <taxon>Cryptodira</taxon>
        <taxon>Durocryptodira</taxon>
        <taxon>Americhelydia</taxon>
        <taxon>Chelonioidea</taxon>
        <taxon>Cheloniidae</taxon>
        <taxon>Chelonia</taxon>
    </lineage>
</organism>
<dbReference type="EMBL" id="KB536464">
    <property type="protein sequence ID" value="EMP33314.1"/>
    <property type="molecule type" value="Genomic_DNA"/>
</dbReference>
<accession>M7B874</accession>
<keyword evidence="3" id="KW-1185">Reference proteome</keyword>
<dbReference type="Proteomes" id="UP000031443">
    <property type="component" value="Unassembled WGS sequence"/>
</dbReference>
<evidence type="ECO:0000256" key="1">
    <source>
        <dbReference type="SAM" id="Coils"/>
    </source>
</evidence>
<evidence type="ECO:0000313" key="2">
    <source>
        <dbReference type="EMBL" id="EMP33314.1"/>
    </source>
</evidence>
<gene>
    <name evidence="2" type="ORF">UY3_09544</name>
</gene>
<sequence>MNLRLRPGLHYNKDDFLMGKPQQSCNPPQQYDLGAQGSQQRAKKLRQAYNKAEEANNRFHAMKQTCRFYKELHAIQRSAGMEPEVLKNMLMGLASMLRLAVELLLKLQTDSEESDDDVNSRNASDTRLLVAFTDMLTTMKCRF</sequence>
<feature type="coiled-coil region" evidence="1">
    <location>
        <begin position="35"/>
        <end position="65"/>
    </location>
</feature>
<reference evidence="3" key="1">
    <citation type="journal article" date="2013" name="Nat. Genet.">
        <title>The draft genomes of soft-shell turtle and green sea turtle yield insights into the development and evolution of the turtle-specific body plan.</title>
        <authorList>
            <person name="Wang Z."/>
            <person name="Pascual-Anaya J."/>
            <person name="Zadissa A."/>
            <person name="Li W."/>
            <person name="Niimura Y."/>
            <person name="Huang Z."/>
            <person name="Li C."/>
            <person name="White S."/>
            <person name="Xiong Z."/>
            <person name="Fang D."/>
            <person name="Wang B."/>
            <person name="Ming Y."/>
            <person name="Chen Y."/>
            <person name="Zheng Y."/>
            <person name="Kuraku S."/>
            <person name="Pignatelli M."/>
            <person name="Herrero J."/>
            <person name="Beal K."/>
            <person name="Nozawa M."/>
            <person name="Li Q."/>
            <person name="Wang J."/>
            <person name="Zhang H."/>
            <person name="Yu L."/>
            <person name="Shigenobu S."/>
            <person name="Wang J."/>
            <person name="Liu J."/>
            <person name="Flicek P."/>
            <person name="Searle S."/>
            <person name="Wang J."/>
            <person name="Kuratani S."/>
            <person name="Yin Y."/>
            <person name="Aken B."/>
            <person name="Zhang G."/>
            <person name="Irie N."/>
        </authorList>
    </citation>
    <scope>NUCLEOTIDE SEQUENCE [LARGE SCALE GENOMIC DNA]</scope>
</reference>
<protein>
    <submittedName>
        <fullName evidence="2">Uncharacterized protein</fullName>
    </submittedName>
</protein>
<dbReference type="AlphaFoldDB" id="M7B874"/>
<keyword evidence="1" id="KW-0175">Coiled coil</keyword>